<keyword evidence="4 6" id="KW-1133">Transmembrane helix</keyword>
<evidence type="ECO:0000256" key="1">
    <source>
        <dbReference type="ARBA" id="ARBA00004141"/>
    </source>
</evidence>
<dbReference type="Pfam" id="PF00892">
    <property type="entry name" value="EamA"/>
    <property type="match status" value="2"/>
</dbReference>
<evidence type="ECO:0000256" key="6">
    <source>
        <dbReference type="SAM" id="Phobius"/>
    </source>
</evidence>
<dbReference type="EMBL" id="JAMB01000006">
    <property type="protein sequence ID" value="ETX10925.1"/>
    <property type="molecule type" value="Genomic_DNA"/>
</dbReference>
<feature type="transmembrane region" description="Helical" evidence="6">
    <location>
        <begin position="37"/>
        <end position="55"/>
    </location>
</feature>
<dbReference type="InterPro" id="IPR037185">
    <property type="entry name" value="EmrE-like"/>
</dbReference>
<feature type="transmembrane region" description="Helical" evidence="6">
    <location>
        <begin position="248"/>
        <end position="265"/>
    </location>
</feature>
<dbReference type="STRING" id="1122207.MUS1_13175"/>
<dbReference type="PANTHER" id="PTHR32322:SF2">
    <property type="entry name" value="EAMA DOMAIN-CONTAINING PROTEIN"/>
    <property type="match status" value="1"/>
</dbReference>
<feature type="transmembrane region" description="Helical" evidence="6">
    <location>
        <begin position="126"/>
        <end position="149"/>
    </location>
</feature>
<dbReference type="Proteomes" id="UP000054058">
    <property type="component" value="Unassembled WGS sequence"/>
</dbReference>
<evidence type="ECO:0000256" key="2">
    <source>
        <dbReference type="ARBA" id="ARBA00007362"/>
    </source>
</evidence>
<reference evidence="8 9" key="1">
    <citation type="submission" date="2014-01" db="EMBL/GenBank/DDBJ databases">
        <title>Marinomonas ushuaiensis DSM 15871 Genome Sequencing.</title>
        <authorList>
            <person name="Lai Q."/>
            <person name="Shao Z.S."/>
        </authorList>
    </citation>
    <scope>NUCLEOTIDE SEQUENCE [LARGE SCALE GENOMIC DNA]</scope>
    <source>
        <strain evidence="8 9">DSM 15871</strain>
    </source>
</reference>
<evidence type="ECO:0000256" key="3">
    <source>
        <dbReference type="ARBA" id="ARBA00022692"/>
    </source>
</evidence>
<evidence type="ECO:0000256" key="4">
    <source>
        <dbReference type="ARBA" id="ARBA00022989"/>
    </source>
</evidence>
<comment type="similarity">
    <text evidence="2">Belongs to the EamA transporter family.</text>
</comment>
<protein>
    <recommendedName>
        <fullName evidence="7">EamA domain-containing protein</fullName>
    </recommendedName>
</protein>
<feature type="domain" description="EamA" evidence="7">
    <location>
        <begin position="153"/>
        <end position="287"/>
    </location>
</feature>
<keyword evidence="9" id="KW-1185">Reference proteome</keyword>
<comment type="subcellular location">
    <subcellularLocation>
        <location evidence="1">Membrane</location>
        <topology evidence="1">Multi-pass membrane protein</topology>
    </subcellularLocation>
</comment>
<organism evidence="8 9">
    <name type="scientific">Marinomonas ushuaiensis DSM 15871</name>
    <dbReference type="NCBI Taxonomy" id="1122207"/>
    <lineage>
        <taxon>Bacteria</taxon>
        <taxon>Pseudomonadati</taxon>
        <taxon>Pseudomonadota</taxon>
        <taxon>Gammaproteobacteria</taxon>
        <taxon>Oceanospirillales</taxon>
        <taxon>Oceanospirillaceae</taxon>
        <taxon>Marinomonas</taxon>
    </lineage>
</organism>
<evidence type="ECO:0000256" key="5">
    <source>
        <dbReference type="ARBA" id="ARBA00023136"/>
    </source>
</evidence>
<proteinExistence type="inferred from homology"/>
<dbReference type="OrthoDB" id="4167046at2"/>
<dbReference type="eggNOG" id="COG0697">
    <property type="taxonomic scope" value="Bacteria"/>
</dbReference>
<dbReference type="PATRIC" id="fig|1122207.3.peg.1773"/>
<dbReference type="GO" id="GO:0016020">
    <property type="term" value="C:membrane"/>
    <property type="evidence" value="ECO:0007669"/>
    <property type="project" value="UniProtKB-SubCell"/>
</dbReference>
<dbReference type="PANTHER" id="PTHR32322">
    <property type="entry name" value="INNER MEMBRANE TRANSPORTER"/>
    <property type="match status" value="1"/>
</dbReference>
<feature type="domain" description="EamA" evidence="7">
    <location>
        <begin position="3"/>
        <end position="137"/>
    </location>
</feature>
<keyword evidence="5 6" id="KW-0472">Membrane</keyword>
<feature type="transmembrane region" description="Helical" evidence="6">
    <location>
        <begin position="93"/>
        <end position="114"/>
    </location>
</feature>
<name>X7E509_9GAMM</name>
<evidence type="ECO:0000259" key="7">
    <source>
        <dbReference type="Pfam" id="PF00892"/>
    </source>
</evidence>
<dbReference type="RefSeq" id="WP_036161317.1">
    <property type="nucleotide sequence ID" value="NZ_JAMB01000006.1"/>
</dbReference>
<dbReference type="InterPro" id="IPR050638">
    <property type="entry name" value="AA-Vitamin_Transporters"/>
</dbReference>
<dbReference type="AlphaFoldDB" id="X7E509"/>
<dbReference type="SUPFAM" id="SSF103481">
    <property type="entry name" value="Multidrug resistance efflux transporter EmrE"/>
    <property type="match status" value="2"/>
</dbReference>
<sequence>MPAFMYLLLPVAFWSGNYILGRLIVSNGIDPYTISFLRWSLACLIMLPFAYKKLWLERKIIAKNWPLLTLFGWLGICNYNLFLYIGLTSTTVTNAVLLNSIMPVMILIASRLLLGNKTSWLQNMGIFISTVGAITIVSRGSLDTFLHLTISQGDLWIITAAVSWAIYSVMIVRRPKEMSLIGFFTSTAIIGTLFQMPLFFIFGETQLTDLTTGNLGTILYMALFASIGAFLCWNTGIQKLGAATAGQFIHLLPVFSIALSVIFLGESLFRFHYMGILLIFSGIFVATMLHNKRESHNKKKPSVTIR</sequence>
<gene>
    <name evidence="8" type="ORF">MUS1_13175</name>
</gene>
<evidence type="ECO:0000313" key="8">
    <source>
        <dbReference type="EMBL" id="ETX10925.1"/>
    </source>
</evidence>
<feature type="transmembrane region" description="Helical" evidence="6">
    <location>
        <begin position="155"/>
        <end position="173"/>
    </location>
</feature>
<evidence type="ECO:0000313" key="9">
    <source>
        <dbReference type="Proteomes" id="UP000054058"/>
    </source>
</evidence>
<feature type="transmembrane region" description="Helical" evidence="6">
    <location>
        <begin position="67"/>
        <end position="87"/>
    </location>
</feature>
<comment type="caution">
    <text evidence="8">The sequence shown here is derived from an EMBL/GenBank/DDBJ whole genome shotgun (WGS) entry which is preliminary data.</text>
</comment>
<feature type="transmembrane region" description="Helical" evidence="6">
    <location>
        <begin position="180"/>
        <end position="203"/>
    </location>
</feature>
<dbReference type="InterPro" id="IPR000620">
    <property type="entry name" value="EamA_dom"/>
</dbReference>
<feature type="transmembrane region" description="Helical" evidence="6">
    <location>
        <begin position="215"/>
        <end position="236"/>
    </location>
</feature>
<accession>X7E509</accession>
<feature type="transmembrane region" description="Helical" evidence="6">
    <location>
        <begin position="271"/>
        <end position="290"/>
    </location>
</feature>
<keyword evidence="3 6" id="KW-0812">Transmembrane</keyword>